<evidence type="ECO:0000313" key="4">
    <source>
        <dbReference type="Proteomes" id="UP000515292"/>
    </source>
</evidence>
<accession>A0A7G5IF15</accession>
<keyword evidence="1" id="KW-0472">Membrane</keyword>
<dbReference type="NCBIfam" id="TIGR02595">
    <property type="entry name" value="PEP_CTERM"/>
    <property type="match status" value="1"/>
</dbReference>
<dbReference type="AlphaFoldDB" id="A0A7G5IF15"/>
<gene>
    <name evidence="3" type="ORF">H3309_11260</name>
</gene>
<feature type="domain" description="Ice-binding protein C-terminal" evidence="2">
    <location>
        <begin position="189"/>
        <end position="213"/>
    </location>
</feature>
<sequence>MRSRGRNFIIIAMALGGIGFAAPVGAITQVLSPDATYRSNTTLIGVPSSPGARTSWGDVDLTVSFSTSLRPITVGSGWATWGSPPDTEQSNPRVWSTQGAGMLTFTFSKPVTAWGFEAEPNDFGTHGFTVDYYNGATLVGSISRSIVGNSGARLLAAVYDGANRFTSVTVTADSGARGFAVAQLRYTLPIPEPATWAMMVAGFGLVGVAIRRRKAMLGLHRIA</sequence>
<dbReference type="NCBIfam" id="NF035944">
    <property type="entry name" value="PEPxxWA-CTERM"/>
    <property type="match status" value="1"/>
</dbReference>
<evidence type="ECO:0000313" key="3">
    <source>
        <dbReference type="EMBL" id="QMW21957.1"/>
    </source>
</evidence>
<keyword evidence="1" id="KW-0812">Transmembrane</keyword>
<name>A0A7G5IF15_9SPHN</name>
<evidence type="ECO:0000256" key="1">
    <source>
        <dbReference type="SAM" id="Phobius"/>
    </source>
</evidence>
<keyword evidence="4" id="KW-1185">Reference proteome</keyword>
<protein>
    <submittedName>
        <fullName evidence="3">PEP-CTERM sorting domain-containing protein</fullName>
    </submittedName>
</protein>
<dbReference type="EMBL" id="CP059851">
    <property type="protein sequence ID" value="QMW21957.1"/>
    <property type="molecule type" value="Genomic_DNA"/>
</dbReference>
<dbReference type="InterPro" id="IPR013424">
    <property type="entry name" value="Ice-binding_C"/>
</dbReference>
<proteinExistence type="predicted"/>
<dbReference type="RefSeq" id="WP_182294803.1">
    <property type="nucleotide sequence ID" value="NZ_CP059851.1"/>
</dbReference>
<dbReference type="KEGG" id="sand:H3309_11260"/>
<dbReference type="Proteomes" id="UP000515292">
    <property type="component" value="Chromosome"/>
</dbReference>
<dbReference type="Pfam" id="PF07589">
    <property type="entry name" value="PEP-CTERM"/>
    <property type="match status" value="1"/>
</dbReference>
<reference evidence="3 4" key="1">
    <citation type="submission" date="2020-07" db="EMBL/GenBank/DDBJ databases">
        <title>Complete genome sequence for Sandaracinobacter sp. M6.</title>
        <authorList>
            <person name="Tang Y."/>
            <person name="Liu Q."/>
            <person name="Guo Z."/>
            <person name="Lei P."/>
            <person name="Huang B."/>
        </authorList>
    </citation>
    <scope>NUCLEOTIDE SEQUENCE [LARGE SCALE GENOMIC DNA]</scope>
    <source>
        <strain evidence="3 4">M6</strain>
    </source>
</reference>
<keyword evidence="1" id="KW-1133">Transmembrane helix</keyword>
<feature type="transmembrane region" description="Helical" evidence="1">
    <location>
        <begin position="194"/>
        <end position="211"/>
    </location>
</feature>
<evidence type="ECO:0000259" key="2">
    <source>
        <dbReference type="Pfam" id="PF07589"/>
    </source>
</evidence>
<organism evidence="3 4">
    <name type="scientific">Sandaracinobacteroides saxicola</name>
    <dbReference type="NCBI Taxonomy" id="2759707"/>
    <lineage>
        <taxon>Bacteria</taxon>
        <taxon>Pseudomonadati</taxon>
        <taxon>Pseudomonadota</taxon>
        <taxon>Alphaproteobacteria</taxon>
        <taxon>Sphingomonadales</taxon>
        <taxon>Sphingosinicellaceae</taxon>
        <taxon>Sandaracinobacteroides</taxon>
    </lineage>
</organism>